<comment type="caution">
    <text evidence="1">The sequence shown here is derived from an EMBL/GenBank/DDBJ whole genome shotgun (WGS) entry which is preliminary data.</text>
</comment>
<dbReference type="RefSeq" id="WP_190550335.1">
    <property type="nucleotide sequence ID" value="NZ_CAWPNO010000122.1"/>
</dbReference>
<dbReference type="EMBL" id="JACJQH010000084">
    <property type="protein sequence ID" value="MBD2200326.1"/>
    <property type="molecule type" value="Genomic_DNA"/>
</dbReference>
<organism evidence="1 2">
    <name type="scientific">Calothrix parietina FACHB-288</name>
    <dbReference type="NCBI Taxonomy" id="2692896"/>
    <lineage>
        <taxon>Bacteria</taxon>
        <taxon>Bacillati</taxon>
        <taxon>Cyanobacteriota</taxon>
        <taxon>Cyanophyceae</taxon>
        <taxon>Nostocales</taxon>
        <taxon>Calotrichaceae</taxon>
        <taxon>Calothrix</taxon>
    </lineage>
</organism>
<evidence type="ECO:0000313" key="2">
    <source>
        <dbReference type="Proteomes" id="UP000658514"/>
    </source>
</evidence>
<accession>A0ABR8AK17</accession>
<keyword evidence="2" id="KW-1185">Reference proteome</keyword>
<evidence type="ECO:0000313" key="1">
    <source>
        <dbReference type="EMBL" id="MBD2200326.1"/>
    </source>
</evidence>
<protein>
    <submittedName>
        <fullName evidence="1">Uncharacterized protein</fullName>
    </submittedName>
</protein>
<name>A0ABR8AK17_9CYAN</name>
<proteinExistence type="predicted"/>
<gene>
    <name evidence="1" type="ORF">H6G24_33500</name>
</gene>
<reference evidence="1 2" key="1">
    <citation type="journal article" date="2020" name="ISME J.">
        <title>Comparative genomics reveals insights into cyanobacterial evolution and habitat adaptation.</title>
        <authorList>
            <person name="Chen M.Y."/>
            <person name="Teng W.K."/>
            <person name="Zhao L."/>
            <person name="Hu C.X."/>
            <person name="Zhou Y.K."/>
            <person name="Han B.P."/>
            <person name="Song L.R."/>
            <person name="Shu W.S."/>
        </authorList>
    </citation>
    <scope>NUCLEOTIDE SEQUENCE [LARGE SCALE GENOMIC DNA]</scope>
    <source>
        <strain evidence="1 2">FACHB-288</strain>
    </source>
</reference>
<dbReference type="Proteomes" id="UP000658514">
    <property type="component" value="Unassembled WGS sequence"/>
</dbReference>
<sequence>MFLTNNISQQVPTSAFSGSIGDVSRYYSIFSRRLWNCDRLPDTYKNGRLLLTPSSLQFRQNIVRQSIALLKQLNTEVNYVSYVSFLG</sequence>